<organism evidence="1 2">
    <name type="scientific">Candidatus Ruthenibacterium merdavium</name>
    <dbReference type="NCBI Taxonomy" id="2838752"/>
    <lineage>
        <taxon>Bacteria</taxon>
        <taxon>Bacillati</taxon>
        <taxon>Bacillota</taxon>
        <taxon>Clostridia</taxon>
        <taxon>Eubacteriales</taxon>
        <taxon>Oscillospiraceae</taxon>
        <taxon>Ruthenibacterium</taxon>
    </lineage>
</organism>
<sequence>MLCIACLFLLTACGGVSLTGQNVEELLRAPQLSSTQNAVQTALNQYLGETLQLKYPRGGDEMAPLLFEDLDGDGAQEAVVLYATEAGAKTVNVAVLEQTGEDWNVAYDLPGLGAEVAQVEVVTLSQEGKQLVIGYANANMTEKYLVAYGYVDGQLHVMTTQAYDAYTAYDLFDTGFQQLLLVPPATQPGALSLQVYEAGAGAVTLRQSISLDERLTRCTALEATKSGRRRGIVVSAELSAGGAANQVLCADGGELVLWPRGASGQVVDASSRTYSTLTVRDLWQRGTLYVPCLTQSLSTKTTSQRYYAVEWRDCLSDTGVAQFGMFDAVLGVYVRVPLYWKDSISLADGLEEGTFRICRKDSGETLAVLRIGTHDAPPGAYQMLRTKGNITVMVLFGEGCTPSERSIIQNGVQFF</sequence>
<dbReference type="EMBL" id="DWWA01000037">
    <property type="protein sequence ID" value="HJC72671.1"/>
    <property type="molecule type" value="Genomic_DNA"/>
</dbReference>
<protein>
    <submittedName>
        <fullName evidence="1">Uncharacterized protein</fullName>
    </submittedName>
</protein>
<comment type="caution">
    <text evidence="1">The sequence shown here is derived from an EMBL/GenBank/DDBJ whole genome shotgun (WGS) entry which is preliminary data.</text>
</comment>
<evidence type="ECO:0000313" key="1">
    <source>
        <dbReference type="EMBL" id="HJC72671.1"/>
    </source>
</evidence>
<name>A0A9D2TKQ4_9FIRM</name>
<gene>
    <name evidence="1" type="ORF">H9698_07750</name>
</gene>
<evidence type="ECO:0000313" key="2">
    <source>
        <dbReference type="Proteomes" id="UP000823918"/>
    </source>
</evidence>
<dbReference type="AlphaFoldDB" id="A0A9D2TKQ4"/>
<accession>A0A9D2TKQ4</accession>
<proteinExistence type="predicted"/>
<dbReference type="Proteomes" id="UP000823918">
    <property type="component" value="Unassembled WGS sequence"/>
</dbReference>
<reference evidence="1" key="1">
    <citation type="journal article" date="2021" name="PeerJ">
        <title>Extensive microbial diversity within the chicken gut microbiome revealed by metagenomics and culture.</title>
        <authorList>
            <person name="Gilroy R."/>
            <person name="Ravi A."/>
            <person name="Getino M."/>
            <person name="Pursley I."/>
            <person name="Horton D.L."/>
            <person name="Alikhan N.F."/>
            <person name="Baker D."/>
            <person name="Gharbi K."/>
            <person name="Hall N."/>
            <person name="Watson M."/>
            <person name="Adriaenssens E.M."/>
            <person name="Foster-Nyarko E."/>
            <person name="Jarju S."/>
            <person name="Secka A."/>
            <person name="Antonio M."/>
            <person name="Oren A."/>
            <person name="Chaudhuri R.R."/>
            <person name="La Ragione R."/>
            <person name="Hildebrand F."/>
            <person name="Pallen M.J."/>
        </authorList>
    </citation>
    <scope>NUCLEOTIDE SEQUENCE</scope>
    <source>
        <strain evidence="1">5933</strain>
    </source>
</reference>
<reference evidence="1" key="2">
    <citation type="submission" date="2021-04" db="EMBL/GenBank/DDBJ databases">
        <authorList>
            <person name="Gilroy R."/>
        </authorList>
    </citation>
    <scope>NUCLEOTIDE SEQUENCE</scope>
    <source>
        <strain evidence="1">5933</strain>
    </source>
</reference>